<feature type="region of interest" description="Disordered" evidence="1">
    <location>
        <begin position="180"/>
        <end position="250"/>
    </location>
</feature>
<reference evidence="2" key="1">
    <citation type="journal article" date="2018" name="Nat. Genet.">
        <title>Extensive intraspecific gene order and gene structural variations between Mo17 and other maize genomes.</title>
        <authorList>
            <person name="Sun S."/>
            <person name="Zhou Y."/>
            <person name="Chen J."/>
            <person name="Shi J."/>
            <person name="Zhao H."/>
            <person name="Zhao H."/>
            <person name="Song W."/>
            <person name="Zhang M."/>
            <person name="Cui Y."/>
            <person name="Dong X."/>
            <person name="Liu H."/>
            <person name="Ma X."/>
            <person name="Jiao Y."/>
            <person name="Wang B."/>
            <person name="Wei X."/>
            <person name="Stein J.C."/>
            <person name="Glaubitz J.C."/>
            <person name="Lu F."/>
            <person name="Yu G."/>
            <person name="Liang C."/>
            <person name="Fengler K."/>
            <person name="Li B."/>
            <person name="Rafalski A."/>
            <person name="Schnable P.S."/>
            <person name="Ware D.H."/>
            <person name="Buckler E.S."/>
            <person name="Lai J."/>
        </authorList>
    </citation>
    <scope>NUCLEOTIDE SEQUENCE [LARGE SCALE GENOMIC DNA]</scope>
    <source>
        <tissue evidence="2">Seedling</tissue>
    </source>
</reference>
<proteinExistence type="predicted"/>
<dbReference type="EMBL" id="NCVQ01000008">
    <property type="protein sequence ID" value="PWZ12902.1"/>
    <property type="molecule type" value="Genomic_DNA"/>
</dbReference>
<organism evidence="2">
    <name type="scientific">Zea mays</name>
    <name type="common">Maize</name>
    <dbReference type="NCBI Taxonomy" id="4577"/>
    <lineage>
        <taxon>Eukaryota</taxon>
        <taxon>Viridiplantae</taxon>
        <taxon>Streptophyta</taxon>
        <taxon>Embryophyta</taxon>
        <taxon>Tracheophyta</taxon>
        <taxon>Spermatophyta</taxon>
        <taxon>Magnoliopsida</taxon>
        <taxon>Liliopsida</taxon>
        <taxon>Poales</taxon>
        <taxon>Poaceae</taxon>
        <taxon>PACMAD clade</taxon>
        <taxon>Panicoideae</taxon>
        <taxon>Andropogonodae</taxon>
        <taxon>Andropogoneae</taxon>
        <taxon>Tripsacinae</taxon>
        <taxon>Zea</taxon>
    </lineage>
</organism>
<feature type="compositionally biased region" description="Acidic residues" evidence="1">
    <location>
        <begin position="233"/>
        <end position="250"/>
    </location>
</feature>
<feature type="compositionally biased region" description="Basic and acidic residues" evidence="1">
    <location>
        <begin position="199"/>
        <end position="210"/>
    </location>
</feature>
<evidence type="ECO:0000313" key="2">
    <source>
        <dbReference type="EMBL" id="PWZ12902.1"/>
    </source>
</evidence>
<accession>A0A3L6DWG1</accession>
<dbReference type="PANTHER" id="PTHR33477:SF4">
    <property type="entry name" value="P-LOOP NTPASE DOMAIN-CONTAINING PROTEIN LPA1 HOMOLOG"/>
    <property type="match status" value="1"/>
</dbReference>
<comment type="caution">
    <text evidence="2">The sequence shown here is derived from an EMBL/GenBank/DDBJ whole genome shotgun (WGS) entry which is preliminary data.</text>
</comment>
<sequence length="250" mass="27715">MATSARVRRYEVAEATPTTSSRQFQFELYKRRTTVLLPRDLFLDLDTLALYKFVVPNQRTDLMIACRIRERKESITVLCGTSGKSTLSMLLMGLMRKHPSIIPFMIYISNESKHTERAWPVESSGDGKRSSDNSNKNPIYGPLNICRAESVNLQFGTFGISACPTDTGCTSEAENADESYANAAEGSSRHVLSSSGSPKKSDGHCKEIKESSAAYCSDEVEEEEADVRPNSGSDEDLSEEDNREVDDEVT</sequence>
<protein>
    <submittedName>
        <fullName evidence="2">P-loop NTPase domain-containing protein LPA1</fullName>
    </submittedName>
</protein>
<dbReference type="Proteomes" id="UP000251960">
    <property type="component" value="Chromosome 7"/>
</dbReference>
<evidence type="ECO:0000256" key="1">
    <source>
        <dbReference type="SAM" id="MobiDB-lite"/>
    </source>
</evidence>
<name>A0A3L6DWG1_MAIZE</name>
<gene>
    <name evidence="2" type="primary">Os09g0572200_1</name>
    <name evidence="2" type="ORF">Zm00014a_023024</name>
</gene>
<dbReference type="AlphaFoldDB" id="A0A3L6DWG1"/>
<dbReference type="PANTHER" id="PTHR33477">
    <property type="entry name" value="P-LOOP NTPASE DOMAIN-CONTAINING PROTEIN LPA1 HOMOLOG 1"/>
    <property type="match status" value="1"/>
</dbReference>
<dbReference type="ExpressionAtlas" id="A0A3L6DWG1">
    <property type="expression patterns" value="baseline and differential"/>
</dbReference>